<dbReference type="EMBL" id="UINC01017478">
    <property type="protein sequence ID" value="SVA72514.1"/>
    <property type="molecule type" value="Genomic_DNA"/>
</dbReference>
<dbReference type="PANTHER" id="PTHR11365">
    <property type="entry name" value="5-OXOPROLINASE RELATED"/>
    <property type="match status" value="1"/>
</dbReference>
<evidence type="ECO:0000256" key="1">
    <source>
        <dbReference type="SAM" id="MobiDB-lite"/>
    </source>
</evidence>
<proteinExistence type="predicted"/>
<dbReference type="InterPro" id="IPR045079">
    <property type="entry name" value="Oxoprolinase-like"/>
</dbReference>
<dbReference type="GO" id="GO:0005829">
    <property type="term" value="C:cytosol"/>
    <property type="evidence" value="ECO:0007669"/>
    <property type="project" value="TreeGrafter"/>
</dbReference>
<dbReference type="GO" id="GO:0017168">
    <property type="term" value="F:5-oxoprolinase (ATP-hydrolyzing) activity"/>
    <property type="evidence" value="ECO:0007669"/>
    <property type="project" value="TreeGrafter"/>
</dbReference>
<accession>A0A381Y663</accession>
<evidence type="ECO:0000259" key="2">
    <source>
        <dbReference type="Pfam" id="PF02538"/>
    </source>
</evidence>
<organism evidence="3">
    <name type="scientific">marine metagenome</name>
    <dbReference type="NCBI Taxonomy" id="408172"/>
    <lineage>
        <taxon>unclassified sequences</taxon>
        <taxon>metagenomes</taxon>
        <taxon>ecological metagenomes</taxon>
    </lineage>
</organism>
<reference evidence="3" key="1">
    <citation type="submission" date="2018-05" db="EMBL/GenBank/DDBJ databases">
        <authorList>
            <person name="Lanie J.A."/>
            <person name="Ng W.-L."/>
            <person name="Kazmierczak K.M."/>
            <person name="Andrzejewski T.M."/>
            <person name="Davidsen T.M."/>
            <person name="Wayne K.J."/>
            <person name="Tettelin H."/>
            <person name="Glass J.I."/>
            <person name="Rusch D."/>
            <person name="Podicherti R."/>
            <person name="Tsui H.-C.T."/>
            <person name="Winkler M.E."/>
        </authorList>
    </citation>
    <scope>NUCLEOTIDE SEQUENCE</scope>
</reference>
<dbReference type="Pfam" id="PF02538">
    <property type="entry name" value="Hydantoinase_B"/>
    <property type="match status" value="1"/>
</dbReference>
<name>A0A381Y663_9ZZZZ</name>
<gene>
    <name evidence="3" type="ORF">METZ01_LOCUS125368</name>
</gene>
<dbReference type="AlphaFoldDB" id="A0A381Y663"/>
<sequence>MTKFDPVSLEIMWSRLVNITEEMWTTTLRTAVSTIIASANDFGCEVLDSQGHSVAHAYRSMPVFNMTMPNVTKEILKKYPVSSMQPGDVFLTNDPWMCAGHLPDIAVVTPVFYQGKVVAFAGNIANTSDIGGSLDAKNVRDSYEEGIFFPICKLYHQGEPNELVFDMFRWNVRAPDMVLTDLEAQVAANAAGCERVVAFLEEYALPDLEDLSAAIRGRSQEAMRAAIAEMADGEYTNEVFTDGMGAPLKIAVKLKVEGDAISVDYAGSSPQIDHGGINCTMIYSLGHTLYTLACLLTPEVPVNEGCFEPIRVTAPEGSIINCTFPASVGSRVNTGWYIHGAIFQALSAVLPDRIQAGNGLMSILQTYGVEADGKVFNTHFFCGGGRGATSGGDGTGHNMFPSSASNVPIEVFELNSPVLINAKEFVQNSAGPGKFRGSSGERISMSRLAGHPHPLHIYLHPHRLSFAAEGAFGGKPGTKTVVALNGETVSDADSPMELGYVTLDHDTDVLTVEFPSGGGMFDPLDRDQEQAAADRQNGIVS</sequence>
<feature type="region of interest" description="Disordered" evidence="1">
    <location>
        <begin position="516"/>
        <end position="541"/>
    </location>
</feature>
<protein>
    <recommendedName>
        <fullName evidence="2">Hydantoinase B/oxoprolinase domain-containing protein</fullName>
    </recommendedName>
</protein>
<dbReference type="GO" id="GO:0006749">
    <property type="term" value="P:glutathione metabolic process"/>
    <property type="evidence" value="ECO:0007669"/>
    <property type="project" value="TreeGrafter"/>
</dbReference>
<dbReference type="PANTHER" id="PTHR11365:SF23">
    <property type="entry name" value="HYPOTHETICAL 5-OXOPROLINASE (EUROFUNG)-RELATED"/>
    <property type="match status" value="1"/>
</dbReference>
<feature type="domain" description="Hydantoinase B/oxoprolinase" evidence="2">
    <location>
        <begin position="5"/>
        <end position="523"/>
    </location>
</feature>
<evidence type="ECO:0000313" key="3">
    <source>
        <dbReference type="EMBL" id="SVA72514.1"/>
    </source>
</evidence>
<dbReference type="InterPro" id="IPR003692">
    <property type="entry name" value="Hydantoinase_B"/>
</dbReference>